<dbReference type="InterPro" id="IPR000182">
    <property type="entry name" value="GNAT_dom"/>
</dbReference>
<feature type="non-terminal residue" evidence="7">
    <location>
        <position position="255"/>
    </location>
</feature>
<comment type="similarity">
    <text evidence="1">Belongs to the acetyltransferase family. GNAT subfamily.</text>
</comment>
<protein>
    <recommendedName>
        <fullName evidence="5">N-acetyltransferase domain-containing protein</fullName>
    </recommendedName>
</protein>
<evidence type="ECO:0000256" key="3">
    <source>
        <dbReference type="ARBA" id="ARBA00023315"/>
    </source>
</evidence>
<dbReference type="InterPro" id="IPR016181">
    <property type="entry name" value="Acyl_CoA_acyltransferase"/>
</dbReference>
<keyword evidence="2" id="KW-0808">Transferase</keyword>
<evidence type="ECO:0000256" key="4">
    <source>
        <dbReference type="SAM" id="MobiDB-lite"/>
    </source>
</evidence>
<feature type="region of interest" description="Disordered" evidence="4">
    <location>
        <begin position="103"/>
        <end position="136"/>
    </location>
</feature>
<dbReference type="Proteomes" id="UP000504637">
    <property type="component" value="Unplaced"/>
</dbReference>
<feature type="non-terminal residue" evidence="7">
    <location>
        <position position="1"/>
    </location>
</feature>
<dbReference type="GO" id="GO:0008080">
    <property type="term" value="F:N-acetyltransferase activity"/>
    <property type="evidence" value="ECO:0007669"/>
    <property type="project" value="InterPro"/>
</dbReference>
<dbReference type="GeneID" id="54357940"/>
<dbReference type="AlphaFoldDB" id="A0A6J3M8F4"/>
<dbReference type="SUPFAM" id="SSF55729">
    <property type="entry name" value="Acyl-CoA N-acyltransferases (Nat)"/>
    <property type="match status" value="1"/>
</dbReference>
<proteinExistence type="inferred from homology"/>
<evidence type="ECO:0000313" key="6">
    <source>
        <dbReference type="Proteomes" id="UP000504637"/>
    </source>
</evidence>
<evidence type="ECO:0000259" key="5">
    <source>
        <dbReference type="Pfam" id="PF13302"/>
    </source>
</evidence>
<dbReference type="PANTHER" id="PTHR13256:SF16">
    <property type="entry name" value="ALPHA_BETA-TUBULIN-N-ACETYLTRANSFERASE 9"/>
    <property type="match status" value="1"/>
</dbReference>
<evidence type="ECO:0000256" key="2">
    <source>
        <dbReference type="ARBA" id="ARBA00022679"/>
    </source>
</evidence>
<reference evidence="7" key="1">
    <citation type="submission" date="2020-01" db="EMBL/GenBank/DDBJ databases">
        <authorList>
            <consortium name="DOE Joint Genome Institute"/>
            <person name="Haridas S."/>
            <person name="Albert R."/>
            <person name="Binder M."/>
            <person name="Bloem J."/>
            <person name="Labutti K."/>
            <person name="Salamov A."/>
            <person name="Andreopoulos B."/>
            <person name="Baker S.E."/>
            <person name="Barry K."/>
            <person name="Bills G."/>
            <person name="Bluhm B.H."/>
            <person name="Cannon C."/>
            <person name="Castanera R."/>
            <person name="Culley D.E."/>
            <person name="Daum C."/>
            <person name="Ezra D."/>
            <person name="Gonzalez J.B."/>
            <person name="Henrissat B."/>
            <person name="Kuo A."/>
            <person name="Liang C."/>
            <person name="Lipzen A."/>
            <person name="Lutzoni F."/>
            <person name="Magnuson J."/>
            <person name="Mondo S."/>
            <person name="Nolan M."/>
            <person name="Ohm R."/>
            <person name="Pangilinan J."/>
            <person name="Park H.-J."/>
            <person name="Ramirez L."/>
            <person name="Alfaro M."/>
            <person name="Sun H."/>
            <person name="Tritt A."/>
            <person name="Yoshinaga Y."/>
            <person name="Zwiers L.-H."/>
            <person name="Turgeon B.G."/>
            <person name="Goodwin S.B."/>
            <person name="Spatafora J.W."/>
            <person name="Crous P.W."/>
            <person name="Grigoriev I.V."/>
        </authorList>
    </citation>
    <scope>NUCLEOTIDE SEQUENCE</scope>
    <source>
        <strain evidence="7">CBS 342.82</strain>
    </source>
</reference>
<name>A0A6J3M8F4_9PEZI</name>
<dbReference type="PANTHER" id="PTHR13256">
    <property type="entry name" value="N-ACETYLTRANSFERASE 9"/>
    <property type="match status" value="1"/>
</dbReference>
<accession>A0A6J3M8F4</accession>
<keyword evidence="6" id="KW-1185">Reference proteome</keyword>
<organism evidence="7">
    <name type="scientific">Dissoconium aciculare CBS 342.82</name>
    <dbReference type="NCBI Taxonomy" id="1314786"/>
    <lineage>
        <taxon>Eukaryota</taxon>
        <taxon>Fungi</taxon>
        <taxon>Dikarya</taxon>
        <taxon>Ascomycota</taxon>
        <taxon>Pezizomycotina</taxon>
        <taxon>Dothideomycetes</taxon>
        <taxon>Dothideomycetidae</taxon>
        <taxon>Mycosphaerellales</taxon>
        <taxon>Dissoconiaceae</taxon>
        <taxon>Dissoconium</taxon>
    </lineage>
</organism>
<reference evidence="7" key="2">
    <citation type="submission" date="2020-04" db="EMBL/GenBank/DDBJ databases">
        <authorList>
            <consortium name="NCBI Genome Project"/>
        </authorList>
    </citation>
    <scope>NUCLEOTIDE SEQUENCE</scope>
    <source>
        <strain evidence="7">CBS 342.82</strain>
    </source>
</reference>
<dbReference type="Gene3D" id="3.40.630.30">
    <property type="match status" value="1"/>
</dbReference>
<sequence length="255" mass="28455">PALSTSKILLVPYTSSHVPQYHTWMLDPELQSATASEPLSLAEEYAMQKSWRADGDKLTFIVCLPEASSSAAREAVVEGDGEVVVEGDVAMIGDINLFLYPFETDDDDDDGNDDRDIPAAKQQQQQGGEEEEEEEDLIVGEIELMIARKDLHRRGYGRAALLAFVDYTFAFWQGIGEAYARSTHSSDHGDQEGGTARSPRAPLQKKGKLRYLRVKINQMNEGSIRLFESVGFVRVGEEANYFGEVELRWTVDDDD</sequence>
<dbReference type="InterPro" id="IPR039135">
    <property type="entry name" value="NAT9-like"/>
</dbReference>
<dbReference type="Pfam" id="PF13302">
    <property type="entry name" value="Acetyltransf_3"/>
    <property type="match status" value="1"/>
</dbReference>
<feature type="domain" description="N-acetyltransferase" evidence="5">
    <location>
        <begin position="8"/>
        <end position="233"/>
    </location>
</feature>
<evidence type="ECO:0000313" key="7">
    <source>
        <dbReference type="RefSeq" id="XP_033461311.1"/>
    </source>
</evidence>
<feature type="region of interest" description="Disordered" evidence="4">
    <location>
        <begin position="182"/>
        <end position="204"/>
    </location>
</feature>
<dbReference type="OrthoDB" id="5043642at2759"/>
<feature type="compositionally biased region" description="Acidic residues" evidence="4">
    <location>
        <begin position="103"/>
        <end position="113"/>
    </location>
</feature>
<gene>
    <name evidence="7" type="ORF">K489DRAFT_288854</name>
</gene>
<dbReference type="RefSeq" id="XP_033461311.1">
    <property type="nucleotide sequence ID" value="XM_033600140.1"/>
</dbReference>
<keyword evidence="3" id="KW-0012">Acyltransferase</keyword>
<reference evidence="7" key="3">
    <citation type="submission" date="2025-08" db="UniProtKB">
        <authorList>
            <consortium name="RefSeq"/>
        </authorList>
    </citation>
    <scope>IDENTIFICATION</scope>
    <source>
        <strain evidence="7">CBS 342.82</strain>
    </source>
</reference>
<evidence type="ECO:0000256" key="1">
    <source>
        <dbReference type="ARBA" id="ARBA00009342"/>
    </source>
</evidence>